<feature type="transmembrane region" description="Helical" evidence="7">
    <location>
        <begin position="494"/>
        <end position="514"/>
    </location>
</feature>
<feature type="compositionally biased region" description="Basic residues" evidence="6">
    <location>
        <begin position="211"/>
        <end position="221"/>
    </location>
</feature>
<feature type="transmembrane region" description="Helical" evidence="7">
    <location>
        <begin position="855"/>
        <end position="877"/>
    </location>
</feature>
<evidence type="ECO:0000256" key="2">
    <source>
        <dbReference type="ARBA" id="ARBA00022475"/>
    </source>
</evidence>
<gene>
    <name evidence="9" type="ORF">GTQ48_02100</name>
</gene>
<feature type="transmembrane region" description="Helical" evidence="7">
    <location>
        <begin position="941"/>
        <end position="961"/>
    </location>
</feature>
<dbReference type="GO" id="GO:0005886">
    <property type="term" value="C:plasma membrane"/>
    <property type="evidence" value="ECO:0007669"/>
    <property type="project" value="UniProtKB-SubCell"/>
</dbReference>
<keyword evidence="5 7" id="KW-0472">Membrane</keyword>
<feature type="transmembrane region" description="Helical" evidence="7">
    <location>
        <begin position="520"/>
        <end position="543"/>
    </location>
</feature>
<feature type="region of interest" description="Disordered" evidence="6">
    <location>
        <begin position="645"/>
        <end position="669"/>
    </location>
</feature>
<accession>A0A6N9TI05</accession>
<keyword evidence="10" id="KW-1185">Reference proteome</keyword>
<evidence type="ECO:0000256" key="7">
    <source>
        <dbReference type="SAM" id="Phobius"/>
    </source>
</evidence>
<evidence type="ECO:0000256" key="1">
    <source>
        <dbReference type="ARBA" id="ARBA00004651"/>
    </source>
</evidence>
<dbReference type="InterPro" id="IPR003838">
    <property type="entry name" value="ABC3_permease_C"/>
</dbReference>
<feature type="transmembrane region" description="Helical" evidence="7">
    <location>
        <begin position="354"/>
        <end position="377"/>
    </location>
</feature>
<feature type="region of interest" description="Disordered" evidence="6">
    <location>
        <begin position="211"/>
        <end position="268"/>
    </location>
</feature>
<evidence type="ECO:0000256" key="3">
    <source>
        <dbReference type="ARBA" id="ARBA00022692"/>
    </source>
</evidence>
<feature type="domain" description="ABC3 transporter permease C-terminal" evidence="8">
    <location>
        <begin position="356"/>
        <end position="470"/>
    </location>
</feature>
<protein>
    <submittedName>
        <fullName evidence="9">ABC transporter permease</fullName>
    </submittedName>
</protein>
<evidence type="ECO:0000256" key="4">
    <source>
        <dbReference type="ARBA" id="ARBA00022989"/>
    </source>
</evidence>
<dbReference type="InterPro" id="IPR038766">
    <property type="entry name" value="Membrane_comp_ABC_pdt"/>
</dbReference>
<evidence type="ECO:0000313" key="9">
    <source>
        <dbReference type="EMBL" id="NDW14328.1"/>
    </source>
</evidence>
<dbReference type="PANTHER" id="PTHR30287">
    <property type="entry name" value="MEMBRANE COMPONENT OF PREDICTED ABC SUPERFAMILY METABOLITE UPTAKE TRANSPORTER"/>
    <property type="match status" value="1"/>
</dbReference>
<reference evidence="9 10" key="1">
    <citation type="submission" date="2020-01" db="EMBL/GenBank/DDBJ databases">
        <title>Genomes of bacteria type strains.</title>
        <authorList>
            <person name="Chen J."/>
            <person name="Zhu S."/>
            <person name="Yang J."/>
        </authorList>
    </citation>
    <scope>NUCLEOTIDE SEQUENCE [LARGE SCALE GENOMIC DNA]</scope>
    <source>
        <strain evidence="9 10">LMG 24078</strain>
    </source>
</reference>
<feature type="transmembrane region" description="Helical" evidence="7">
    <location>
        <begin position="398"/>
        <end position="431"/>
    </location>
</feature>
<feature type="transmembrane region" description="Helical" evidence="7">
    <location>
        <begin position="451"/>
        <end position="473"/>
    </location>
</feature>
<dbReference type="EMBL" id="JAAAWO010000001">
    <property type="protein sequence ID" value="NDW14328.1"/>
    <property type="molecule type" value="Genomic_DNA"/>
</dbReference>
<feature type="transmembrane region" description="Helical" evidence="7">
    <location>
        <begin position="573"/>
        <end position="591"/>
    </location>
</feature>
<feature type="transmembrane region" description="Helical" evidence="7">
    <location>
        <begin position="898"/>
        <end position="921"/>
    </location>
</feature>
<dbReference type="Pfam" id="PF02687">
    <property type="entry name" value="FtsX"/>
    <property type="match status" value="2"/>
</dbReference>
<feature type="compositionally biased region" description="Polar residues" evidence="6">
    <location>
        <begin position="222"/>
        <end position="235"/>
    </location>
</feature>
<organism evidence="9 10">
    <name type="scientific">Alteromonas genovensis</name>
    <dbReference type="NCBI Taxonomy" id="471225"/>
    <lineage>
        <taxon>Bacteria</taxon>
        <taxon>Pseudomonadati</taxon>
        <taxon>Pseudomonadota</taxon>
        <taxon>Gammaproteobacteria</taxon>
        <taxon>Alteromonadales</taxon>
        <taxon>Alteromonadaceae</taxon>
        <taxon>Alteromonas/Salinimonas group</taxon>
        <taxon>Alteromonas</taxon>
    </lineage>
</organism>
<dbReference type="PANTHER" id="PTHR30287:SF2">
    <property type="entry name" value="BLL1001 PROTEIN"/>
    <property type="match status" value="1"/>
</dbReference>
<keyword evidence="3 7" id="KW-0812">Transmembrane</keyword>
<keyword evidence="4 7" id="KW-1133">Transmembrane helix</keyword>
<comment type="subcellular location">
    <subcellularLocation>
        <location evidence="1">Cell membrane</location>
        <topology evidence="1">Multi-pass membrane protein</topology>
    </subcellularLocation>
</comment>
<sequence>MHRTLSLTLKALLAMSRVRPWEPLLIMFAIILANAGLITVLLINEGASQGELASSQSSIFNGGTIVFVDKTAVADTALDEAVSEPRVGEVGEDDSLSKADYANLRMAGFTQLVAFSERQYRFLCAEDDNSVNQVETSQEASELSLLGIDNQALFSYPAAGDKAGSISNNMTGLMSTNGGSAQSNHVVGAIHPATKSKLGCDVLFFSGAQKRSQKGSQKRSQKNSQLASGDTQDGEASSPRASSSGASSADILGETAGALPPSSGITSSSSSTVIVQLRVSTAVSQDAIVVSLSDFYRRNITEATWPLSGFLSLQTLSQNEKLDIQQRLSQTVQFEDVSTQQDTGSLPDSFKLNLWAMGALMAVVALFIVLNALNLMYRTRLPNIIRMRQLGIRSRHLTTALLTELLIYCVLSVPVGCAAGFYAASMLSPIISGTFSSLFDAVFITPDVNLISTLALSVIVTFLSLGIFALIPAKQLSTALSTRTVKAAQPMRKRSVLVWTIAGIALLAITQALISSTLHALLFVAILLLVSCSLVIVWLPILANGVMKVTPPSKPVLHFIVASTAQLSSRTRLAVCAFFIALTANIGMNVMTDSFRAATESWLTQRLYAPAYLYVDKALSELVIPEGVASTPLLRLQGKLVAQSNANPSGSASNNNSSSGNDFSSNSSKSADATTISISSYPTHDNGRNALVVDSSVPNAWTKFESGEGIYINQQLAFSHDVSLGDTLFLEEIKAVNIDENSNQINNRFFNKPPSFTVLGIYPDYGNMKAQLLLPLSNFNKDTIGDAAFSGVLAISYGQSTFQAGTPETPQTFEQKETTLATQGNLYSREELLTLSMDTFDRTFVLTDGLNITTLLVAGIAFAVSLSILSLSNASSLTVLRALGVSKTAVKLSLLGQYIFLCLLTALLAVPFGVYLAYVFIFKVNRLAFSWVYPLAVDVGLIISSVTVSLAIICLVIALPLGRLKPKVDLRQDAPL</sequence>
<proteinExistence type="predicted"/>
<name>A0A6N9TI05_9ALTE</name>
<evidence type="ECO:0000256" key="5">
    <source>
        <dbReference type="ARBA" id="ARBA00023136"/>
    </source>
</evidence>
<evidence type="ECO:0000313" key="10">
    <source>
        <dbReference type="Proteomes" id="UP000471381"/>
    </source>
</evidence>
<keyword evidence="2" id="KW-1003">Cell membrane</keyword>
<feature type="compositionally biased region" description="Low complexity" evidence="6">
    <location>
        <begin position="236"/>
        <end position="249"/>
    </location>
</feature>
<evidence type="ECO:0000259" key="8">
    <source>
        <dbReference type="Pfam" id="PF02687"/>
    </source>
</evidence>
<comment type="caution">
    <text evidence="9">The sequence shown here is derived from an EMBL/GenBank/DDBJ whole genome shotgun (WGS) entry which is preliminary data.</text>
</comment>
<evidence type="ECO:0000256" key="6">
    <source>
        <dbReference type="SAM" id="MobiDB-lite"/>
    </source>
</evidence>
<feature type="domain" description="ABC3 transporter permease C-terminal" evidence="8">
    <location>
        <begin position="853"/>
        <end position="963"/>
    </location>
</feature>
<dbReference type="AlphaFoldDB" id="A0A6N9TI05"/>
<dbReference type="RefSeq" id="WP_163104951.1">
    <property type="nucleotide sequence ID" value="NZ_JAAAWO010000001.1"/>
</dbReference>
<feature type="transmembrane region" description="Helical" evidence="7">
    <location>
        <begin position="21"/>
        <end position="43"/>
    </location>
</feature>
<dbReference type="Proteomes" id="UP000471381">
    <property type="component" value="Unassembled WGS sequence"/>
</dbReference>